<gene>
    <name evidence="1" type="ORF">CKAH01_14280</name>
</gene>
<protein>
    <submittedName>
        <fullName evidence="1">Uncharacterized protein</fullName>
    </submittedName>
</protein>
<evidence type="ECO:0000313" key="1">
    <source>
        <dbReference type="EMBL" id="KAK2771687.1"/>
    </source>
</evidence>
<sequence length="135" mass="14506">MESLPPSPWAAAPTERTAQCGEQPPLALPFRCRPGGCSVGIPEAHHLGELRHMGRKAFYAAGEIGAAHLRDGRANLPGYGAVPDLPGNAGETAVVLPLFHHSRTYNTTLESLYPPLPEAEDKMFFAAFPRVEHLG</sequence>
<dbReference type="EMBL" id="VYYT01000078">
    <property type="protein sequence ID" value="KAK2771687.1"/>
    <property type="molecule type" value="Genomic_DNA"/>
</dbReference>
<proteinExistence type="predicted"/>
<dbReference type="Proteomes" id="UP001281614">
    <property type="component" value="Unassembled WGS sequence"/>
</dbReference>
<organism evidence="1 2">
    <name type="scientific">Colletotrichum kahawae</name>
    <name type="common">Coffee berry disease fungus</name>
    <dbReference type="NCBI Taxonomy" id="34407"/>
    <lineage>
        <taxon>Eukaryota</taxon>
        <taxon>Fungi</taxon>
        <taxon>Dikarya</taxon>
        <taxon>Ascomycota</taxon>
        <taxon>Pezizomycotina</taxon>
        <taxon>Sordariomycetes</taxon>
        <taxon>Hypocreomycetidae</taxon>
        <taxon>Glomerellales</taxon>
        <taxon>Glomerellaceae</taxon>
        <taxon>Colletotrichum</taxon>
        <taxon>Colletotrichum gloeosporioides species complex</taxon>
    </lineage>
</organism>
<keyword evidence="2" id="KW-1185">Reference proteome</keyword>
<name>A0AAE0D8W4_COLKA</name>
<reference evidence="1" key="1">
    <citation type="submission" date="2023-02" db="EMBL/GenBank/DDBJ databases">
        <title>Colletotrichum kahawae CIFC_Que2 genome sequencing and assembly.</title>
        <authorList>
            <person name="Baroncelli R."/>
        </authorList>
    </citation>
    <scope>NUCLEOTIDE SEQUENCE</scope>
    <source>
        <strain evidence="1">CIFC_Que2</strain>
    </source>
</reference>
<accession>A0AAE0D8W4</accession>
<dbReference type="AlphaFoldDB" id="A0AAE0D8W4"/>
<evidence type="ECO:0000313" key="2">
    <source>
        <dbReference type="Proteomes" id="UP001281614"/>
    </source>
</evidence>
<comment type="caution">
    <text evidence="1">The sequence shown here is derived from an EMBL/GenBank/DDBJ whole genome shotgun (WGS) entry which is preliminary data.</text>
</comment>